<organism evidence="1 2">
    <name type="scientific">Arabis nemorensis</name>
    <dbReference type="NCBI Taxonomy" id="586526"/>
    <lineage>
        <taxon>Eukaryota</taxon>
        <taxon>Viridiplantae</taxon>
        <taxon>Streptophyta</taxon>
        <taxon>Embryophyta</taxon>
        <taxon>Tracheophyta</taxon>
        <taxon>Spermatophyta</taxon>
        <taxon>Magnoliopsida</taxon>
        <taxon>eudicotyledons</taxon>
        <taxon>Gunneridae</taxon>
        <taxon>Pentapetalae</taxon>
        <taxon>rosids</taxon>
        <taxon>malvids</taxon>
        <taxon>Brassicales</taxon>
        <taxon>Brassicaceae</taxon>
        <taxon>Arabideae</taxon>
        <taxon>Arabis</taxon>
    </lineage>
</organism>
<keyword evidence="2" id="KW-1185">Reference proteome</keyword>
<evidence type="ECO:0000313" key="2">
    <source>
        <dbReference type="Proteomes" id="UP000489600"/>
    </source>
</evidence>
<reference evidence="1" key="1">
    <citation type="submission" date="2019-07" db="EMBL/GenBank/DDBJ databases">
        <authorList>
            <person name="Dittberner H."/>
        </authorList>
    </citation>
    <scope>NUCLEOTIDE SEQUENCE [LARGE SCALE GENOMIC DNA]</scope>
</reference>
<dbReference type="PANTHER" id="PTHR42896:SF2">
    <property type="entry name" value="CBBY-LIKE PROTEIN"/>
    <property type="match status" value="1"/>
</dbReference>
<dbReference type="GO" id="GO:0016787">
    <property type="term" value="F:hydrolase activity"/>
    <property type="evidence" value="ECO:0007669"/>
    <property type="project" value="InterPro"/>
</dbReference>
<dbReference type="OrthoDB" id="40579at2759"/>
<evidence type="ECO:0000313" key="1">
    <source>
        <dbReference type="EMBL" id="VVA97533.1"/>
    </source>
</evidence>
<comment type="caution">
    <text evidence="1">The sequence shown here is derived from an EMBL/GenBank/DDBJ whole genome shotgun (WGS) entry which is preliminary data.</text>
</comment>
<dbReference type="AlphaFoldDB" id="A0A565B882"/>
<accession>A0A565B882</accession>
<protein>
    <submittedName>
        <fullName evidence="1">Uncharacterized protein</fullName>
    </submittedName>
</protein>
<dbReference type="Proteomes" id="UP000489600">
    <property type="component" value="Unassembled WGS sequence"/>
</dbReference>
<dbReference type="EMBL" id="CABITT030000003">
    <property type="protein sequence ID" value="VVA97533.1"/>
    <property type="molecule type" value="Genomic_DNA"/>
</dbReference>
<name>A0A565B882_9BRAS</name>
<gene>
    <name evidence="1" type="ORF">ANE_LOCUS7978</name>
</gene>
<dbReference type="InterPro" id="IPR044999">
    <property type="entry name" value="CbbY-like"/>
</dbReference>
<proteinExistence type="predicted"/>
<feature type="non-terminal residue" evidence="1">
    <location>
        <position position="1"/>
    </location>
</feature>
<sequence length="69" mass="8005">WPERTPKDEEERKVFIAEHHKQKTELFMLIDQALTNGVKVAVCSTSNEKASHACLDQNEQGRSRYSQEM</sequence>
<dbReference type="PANTHER" id="PTHR42896">
    <property type="entry name" value="XYLULOSE-1,5-BISPHOSPHATE (XUBP) PHOSPHATASE"/>
    <property type="match status" value="1"/>
</dbReference>